<protein>
    <recommendedName>
        <fullName evidence="3">Glycoside hydrolase 123-like N-terminal domain-containing protein</fullName>
    </recommendedName>
</protein>
<dbReference type="Proteomes" id="UP000525652">
    <property type="component" value="Unassembled WGS sequence"/>
</dbReference>
<dbReference type="Pfam" id="PF19543">
    <property type="entry name" value="GH123_N"/>
    <property type="match status" value="1"/>
</dbReference>
<feature type="chain" id="PRO_5030679141" description="Glycoside hydrolase 123-like N-terminal domain-containing protein" evidence="2">
    <location>
        <begin position="28"/>
        <end position="1255"/>
    </location>
</feature>
<sequence length="1255" mass="140222">MDTRCKYRSLFLSSLAFGALWMQPIHAENGTSNHFTIPMVEKGPEIDGQMSAGEWNKAVALSGFIDQFDNVASARQVTYYVQADSEFLYLAQKSEIRPEETVAWDQKNDTVLTQPTWFLVNDSAMSFSVAAGEVVNADEPSIFQYSLNATGRLWKNEWAPLWGGTIKARGGEQNFRYKNEFVSEQSFDEDKTIWISEVSLPLSSFGVKELKEGDEWKMLLARDYPNGDQTAWTYSPDWQFSDRWSNKRFANAIGFGNAYTDEEGYAETTFSATEPVVRVLGWGDLANGVIDPNITIYNPGNEAATVMLSLKHAIEYGAGLPLPNQEMEVDVPAGSEVQVDFNPMEAPVDLASTLTFTATGSSGAKLMYQAIPLKPSLPIAGKAAPADLSVASGLRKHAKHGRKEITAYDPINNHLNLELMGNERMQDQAVHDVILSVRKAGEVAPFVEEDPIVIDESMRIGRDSDENPRWLFTQIIELPELEPGLYEVTATSRAKDGSELAEGRQRFIRYDHEKELPWLDNQIGVSDRVLEPWTPIEASENGDSLSLDVTERIIEVGGSGLWRGVQVNGEELLVGPVRVDLTRDGSLLALEPEAKLRDVEIADHEVSWRGGSSGSGWNVEVQGRLEYDGYNEFRIKFNPPADNGKVDSIRLVVPLKASTAKLLHATGGIWMRSQVSSIALAEEEGQLWNSGQSRSNSHNGTHLEVGNFKPYVWVGNVDSGVAFMADSDQGWVPPQGVHNTNEGSIEVERDGETVNLVLNLVARPFTFTKPREVLFSLQPTPIKPFEADWRERRSRLHIQLAFAPSSKDGWSYDGQKWRGKNGAEFGGGHGNQHFPLNWELNREREEILSAGFGRGRLHSEGTPFLPYQILNGAVNLQVEDEKVPGLQGAGFMGYLGAQVLSTEEAGSGSITKQDMDHRLFRYQRWAREVPISGFYFDNSFPGMNSNPWAGQGYFLDLPDRPNKDGKIQAGYNLVNMREFFKRLRTVFEDEGRRPYIWLHATDSQMVSAYAFADVLFLGENFPRLNDKNPWFSSKFDPATMQVMASQQATGFPVNILEMWGKFDDKSLGKQAKRDLIGWELVHDTDGSGVFPADWRGMDISRPAEFLPYWDESVAESLWADQEEIYVSAWRQENDLRVIVFNRSDEDATDIRVALDLEALEVETPEGGWVLADVENSELELNGQFQGENFSISLDVPAHDYRLFTLKSIASTEADRQRAEERAAAEKARRTALKEAKKAQKAAERAAAANDASDSE</sequence>
<evidence type="ECO:0000256" key="1">
    <source>
        <dbReference type="SAM" id="MobiDB-lite"/>
    </source>
</evidence>
<feature type="signal peptide" evidence="2">
    <location>
        <begin position="1"/>
        <end position="27"/>
    </location>
</feature>
<feature type="domain" description="Glycoside hydrolase 123-like N-terminal" evidence="3">
    <location>
        <begin position="514"/>
        <end position="792"/>
    </location>
</feature>
<feature type="compositionally biased region" description="Low complexity" evidence="1">
    <location>
        <begin position="1244"/>
        <end position="1255"/>
    </location>
</feature>
<evidence type="ECO:0000313" key="5">
    <source>
        <dbReference type="Proteomes" id="UP000525652"/>
    </source>
</evidence>
<dbReference type="EMBL" id="JACHVA010000106">
    <property type="protein sequence ID" value="MBC2602928.1"/>
    <property type="molecule type" value="Genomic_DNA"/>
</dbReference>
<feature type="compositionally biased region" description="Basic and acidic residues" evidence="1">
    <location>
        <begin position="1214"/>
        <end position="1243"/>
    </location>
</feature>
<dbReference type="SUPFAM" id="SSF49344">
    <property type="entry name" value="CBD9-like"/>
    <property type="match status" value="1"/>
</dbReference>
<dbReference type="RefSeq" id="WP_185693591.1">
    <property type="nucleotide sequence ID" value="NZ_JACHVA010000106.1"/>
</dbReference>
<accession>A0A7X1E5D9</accession>
<name>A0A7X1E5D9_9BACT</name>
<proteinExistence type="predicted"/>
<reference evidence="4 5" key="1">
    <citation type="submission" date="2020-07" db="EMBL/GenBank/DDBJ databases">
        <authorList>
            <person name="Feng X."/>
        </authorList>
    </citation>
    <scope>NUCLEOTIDE SEQUENCE [LARGE SCALE GENOMIC DNA]</scope>
    <source>
        <strain evidence="4 5">JCM14086</strain>
    </source>
</reference>
<organism evidence="4 5">
    <name type="scientific">Puniceicoccus vermicola</name>
    <dbReference type="NCBI Taxonomy" id="388746"/>
    <lineage>
        <taxon>Bacteria</taxon>
        <taxon>Pseudomonadati</taxon>
        <taxon>Verrucomicrobiota</taxon>
        <taxon>Opitutia</taxon>
        <taxon>Puniceicoccales</taxon>
        <taxon>Puniceicoccaceae</taxon>
        <taxon>Puniceicoccus</taxon>
    </lineage>
</organism>
<dbReference type="AlphaFoldDB" id="A0A7X1E5D9"/>
<keyword evidence="2" id="KW-0732">Signal</keyword>
<comment type="caution">
    <text evidence="4">The sequence shown here is derived from an EMBL/GenBank/DDBJ whole genome shotgun (WGS) entry which is preliminary data.</text>
</comment>
<feature type="region of interest" description="Disordered" evidence="1">
    <location>
        <begin position="1214"/>
        <end position="1255"/>
    </location>
</feature>
<evidence type="ECO:0000256" key="2">
    <source>
        <dbReference type="SAM" id="SignalP"/>
    </source>
</evidence>
<keyword evidence="5" id="KW-1185">Reference proteome</keyword>
<evidence type="ECO:0000259" key="3">
    <source>
        <dbReference type="Pfam" id="PF19543"/>
    </source>
</evidence>
<dbReference type="Gene3D" id="2.60.40.1190">
    <property type="match status" value="1"/>
</dbReference>
<dbReference type="InterPro" id="IPR045711">
    <property type="entry name" value="GH123-like_N"/>
</dbReference>
<gene>
    <name evidence="4" type="ORF">H5P30_14185</name>
</gene>
<evidence type="ECO:0000313" key="4">
    <source>
        <dbReference type="EMBL" id="MBC2602928.1"/>
    </source>
</evidence>